<keyword evidence="3" id="KW-1185">Reference proteome</keyword>
<reference evidence="2" key="2">
    <citation type="submission" date="2017-05" db="EMBL/GenBank/DDBJ databases">
        <authorList>
            <consortium name="The Broad Institute Genomics Platform"/>
            <consortium name="The Broad Institute Genomic Center for Infectious Diseases"/>
            <person name="Earl A."/>
            <person name="Manson A."/>
            <person name="Schwartman J."/>
            <person name="Gilmore M."/>
            <person name="Abouelleil A."/>
            <person name="Cao P."/>
            <person name="Chapman S."/>
            <person name="Cusick C."/>
            <person name="Shea T."/>
            <person name="Young S."/>
            <person name="Neafsey D."/>
            <person name="Nusbaum C."/>
            <person name="Birren B."/>
        </authorList>
    </citation>
    <scope>NUCLEOTIDE SEQUENCE</scope>
    <source>
        <strain evidence="2">9E7_DIV0242</strain>
    </source>
</reference>
<dbReference type="RefSeq" id="WP_086350875.1">
    <property type="nucleotide sequence ID" value="NZ_CP147247.1"/>
</dbReference>
<reference evidence="1" key="1">
    <citation type="submission" date="2017-05" db="EMBL/GenBank/DDBJ databases">
        <title>The Genome Sequence of Enterococcus sp. 9E7_DIV0242.</title>
        <authorList>
            <consortium name="The Broad Institute Genomics Platform"/>
            <consortium name="The Broad Institute Genomic Center for Infectious Diseases"/>
            <person name="Earl A."/>
            <person name="Manson A."/>
            <person name="Schwartman J."/>
            <person name="Gilmore M."/>
            <person name="Abouelleil A."/>
            <person name="Cao P."/>
            <person name="Chapman S."/>
            <person name="Cusick C."/>
            <person name="Shea T."/>
            <person name="Young S."/>
            <person name="Neafsey D."/>
            <person name="Nusbaum C."/>
            <person name="Birren B."/>
        </authorList>
    </citation>
    <scope>NUCLEOTIDE SEQUENCE [LARGE SCALE GENOMIC DNA]</scope>
    <source>
        <strain evidence="1">9E7_DIV0242</strain>
    </source>
</reference>
<accession>A0A242JZ55</accession>
<evidence type="ECO:0000313" key="2">
    <source>
        <dbReference type="EMBL" id="WYJ91386.1"/>
    </source>
</evidence>
<dbReference type="Proteomes" id="UP000195141">
    <property type="component" value="Chromosome"/>
</dbReference>
<proteinExistence type="predicted"/>
<organism evidence="1">
    <name type="scientific">Candidatus Enterococcus clewellii</name>
    <dbReference type="NCBI Taxonomy" id="1834193"/>
    <lineage>
        <taxon>Bacteria</taxon>
        <taxon>Bacillati</taxon>
        <taxon>Bacillota</taxon>
        <taxon>Bacilli</taxon>
        <taxon>Lactobacillales</taxon>
        <taxon>Enterococcaceae</taxon>
        <taxon>Enterococcus</taxon>
    </lineage>
</organism>
<sequence length="255" mass="29396">MSYKRVKAVGANCPNCQRKLDILLTDTAHTALCMCFRCRAVYTFDGQEVKKLSVSKQTALQEKELLHRLVQALPEKHSYKGQGSQLRQQEWGFQRSWLSLAEYERQFGEALGFNACDLRKEKQTCKWCGNRLPQGRRSFCKDSCSRNYSQATFTKRHMGSVPYRIACRDRFYCRISGEDLAQYNRHGVRIPASNGELAIHHLIFVSQNGTDHEQNLLTVSAEIHKAYHSGDPTVVEAIHTIREEQLKQYADKMQF</sequence>
<name>A0A242JZ55_9ENTE</name>
<dbReference type="AlphaFoldDB" id="A0A242JZ55"/>
<reference evidence="2" key="3">
    <citation type="submission" date="2024-03" db="EMBL/GenBank/DDBJ databases">
        <title>The Genome Sequence of Enterococcus sp. DIV0242b.</title>
        <authorList>
            <consortium name="The Broad Institute Genomics Platform"/>
            <consortium name="The Broad Institute Microbial Omics Core"/>
            <consortium name="The Broad Institute Genomic Center for Infectious Diseases"/>
            <person name="Earl A."/>
            <person name="Manson A."/>
            <person name="Gilmore M."/>
            <person name="Schwartman J."/>
            <person name="Shea T."/>
            <person name="Abouelleil A."/>
            <person name="Cao P."/>
            <person name="Chapman S."/>
            <person name="Cusick C."/>
            <person name="Young S."/>
            <person name="Neafsey D."/>
            <person name="Nusbaum C."/>
            <person name="Birren B."/>
        </authorList>
    </citation>
    <scope>NUCLEOTIDE SEQUENCE</scope>
    <source>
        <strain evidence="2">9E7_DIV0242</strain>
    </source>
</reference>
<evidence type="ECO:0000313" key="3">
    <source>
        <dbReference type="Proteomes" id="UP000195141"/>
    </source>
</evidence>
<dbReference type="EMBL" id="NGMM01000008">
    <property type="protein sequence ID" value="OTP10598.1"/>
    <property type="molecule type" value="Genomic_DNA"/>
</dbReference>
<evidence type="ECO:0000313" key="1">
    <source>
        <dbReference type="EMBL" id="OTP10598.1"/>
    </source>
</evidence>
<gene>
    <name evidence="2" type="ORF">A5888_003154</name>
    <name evidence="1" type="ORF">A5888_003896</name>
</gene>
<dbReference type="EMBL" id="CP147247">
    <property type="protein sequence ID" value="WYJ91386.1"/>
    <property type="molecule type" value="Genomic_DNA"/>
</dbReference>
<dbReference type="OrthoDB" id="9779761at2"/>
<protein>
    <submittedName>
        <fullName evidence="1">Uncharacterized protein</fullName>
    </submittedName>
</protein>